<evidence type="ECO:0000313" key="3">
    <source>
        <dbReference type="Proteomes" id="UP000095281"/>
    </source>
</evidence>
<keyword evidence="2" id="KW-1133">Transmembrane helix</keyword>
<feature type="region of interest" description="Disordered" evidence="1">
    <location>
        <begin position="158"/>
        <end position="205"/>
    </location>
</feature>
<name>A0A1I8C0B9_MELHA</name>
<feature type="compositionally biased region" description="Basic and acidic residues" evidence="1">
    <location>
        <begin position="95"/>
        <end position="111"/>
    </location>
</feature>
<organism evidence="3 4">
    <name type="scientific">Meloidogyne hapla</name>
    <name type="common">Root-knot nematode worm</name>
    <dbReference type="NCBI Taxonomy" id="6305"/>
    <lineage>
        <taxon>Eukaryota</taxon>
        <taxon>Metazoa</taxon>
        <taxon>Ecdysozoa</taxon>
        <taxon>Nematoda</taxon>
        <taxon>Chromadorea</taxon>
        <taxon>Rhabditida</taxon>
        <taxon>Tylenchina</taxon>
        <taxon>Tylenchomorpha</taxon>
        <taxon>Tylenchoidea</taxon>
        <taxon>Meloidogynidae</taxon>
        <taxon>Meloidogyninae</taxon>
        <taxon>Meloidogyne</taxon>
    </lineage>
</organism>
<dbReference type="Proteomes" id="UP000095281">
    <property type="component" value="Unplaced"/>
</dbReference>
<keyword evidence="2" id="KW-0812">Transmembrane</keyword>
<keyword evidence="2" id="KW-0472">Membrane</keyword>
<keyword evidence="3" id="KW-1185">Reference proteome</keyword>
<reference evidence="4" key="1">
    <citation type="submission" date="2016-11" db="UniProtKB">
        <authorList>
            <consortium name="WormBaseParasite"/>
        </authorList>
    </citation>
    <scope>IDENTIFICATION</scope>
</reference>
<feature type="region of interest" description="Disordered" evidence="1">
    <location>
        <begin position="74"/>
        <end position="114"/>
    </location>
</feature>
<evidence type="ECO:0000313" key="4">
    <source>
        <dbReference type="WBParaSite" id="MhA1_Contig829.frz3.gene10"/>
    </source>
</evidence>
<dbReference type="WBParaSite" id="MhA1_Contig829.frz3.gene10">
    <property type="protein sequence ID" value="MhA1_Contig829.frz3.gene10"/>
    <property type="gene ID" value="MhA1_Contig829.frz3.gene10"/>
</dbReference>
<accession>A0A1I8C0B9</accession>
<feature type="transmembrane region" description="Helical" evidence="2">
    <location>
        <begin position="33"/>
        <end position="56"/>
    </location>
</feature>
<protein>
    <submittedName>
        <fullName evidence="4">Uncharacterized protein</fullName>
    </submittedName>
</protein>
<evidence type="ECO:0000256" key="1">
    <source>
        <dbReference type="SAM" id="MobiDB-lite"/>
    </source>
</evidence>
<dbReference type="AlphaFoldDB" id="A0A1I8C0B9"/>
<evidence type="ECO:0000256" key="2">
    <source>
        <dbReference type="SAM" id="Phobius"/>
    </source>
</evidence>
<sequence>MQLHLLEANNVTNVVYDIPKECVWQNLWVFWTFISYLLLMAILLFIFLITCCFVAVKKTDGIIVQDKRLTKQSTISSTPPNIKLSKKKQSPLKNVKKEESNKNKKKEEKHQKLNKIPTTNLETAAYLTQTFHPIPLKPKGTQTSQEQFIPESILVERQTSEEKTPISAKRQSNAKIYPSRHSSKGKKQLEPQTWVFKPKTETKAI</sequence>
<proteinExistence type="predicted"/>